<keyword evidence="3" id="KW-0804">Transcription</keyword>
<dbReference type="GO" id="GO:0003700">
    <property type="term" value="F:DNA-binding transcription factor activity"/>
    <property type="evidence" value="ECO:0007669"/>
    <property type="project" value="InterPro"/>
</dbReference>
<evidence type="ECO:0000256" key="2">
    <source>
        <dbReference type="ARBA" id="ARBA00023125"/>
    </source>
</evidence>
<dbReference type="InterPro" id="IPR011663">
    <property type="entry name" value="UTRA"/>
</dbReference>
<keyword evidence="6" id="KW-1185">Reference proteome</keyword>
<dbReference type="OrthoDB" id="9794015at2"/>
<protein>
    <submittedName>
        <fullName evidence="5">GntR family transcriptional regulator</fullName>
    </submittedName>
</protein>
<dbReference type="PROSITE" id="PS50949">
    <property type="entry name" value="HTH_GNTR"/>
    <property type="match status" value="1"/>
</dbReference>
<dbReference type="AlphaFoldDB" id="A0A2V3UDS0"/>
<evidence type="ECO:0000256" key="1">
    <source>
        <dbReference type="ARBA" id="ARBA00023015"/>
    </source>
</evidence>
<reference evidence="5 6" key="1">
    <citation type="submission" date="2018-05" db="EMBL/GenBank/DDBJ databases">
        <title>Genomic Encyclopedia of Type Strains, Phase IV (KMG-IV): sequencing the most valuable type-strain genomes for metagenomic binning, comparative biology and taxonomic classification.</title>
        <authorList>
            <person name="Goeker M."/>
        </authorList>
    </citation>
    <scope>NUCLEOTIDE SEQUENCE [LARGE SCALE GENOMIC DNA]</scope>
    <source>
        <strain evidence="5 6">DSM 6462</strain>
    </source>
</reference>
<dbReference type="Proteomes" id="UP000248021">
    <property type="component" value="Unassembled WGS sequence"/>
</dbReference>
<organism evidence="5 6">
    <name type="scientific">Chelatococcus asaccharovorans</name>
    <dbReference type="NCBI Taxonomy" id="28210"/>
    <lineage>
        <taxon>Bacteria</taxon>
        <taxon>Pseudomonadati</taxon>
        <taxon>Pseudomonadota</taxon>
        <taxon>Alphaproteobacteria</taxon>
        <taxon>Hyphomicrobiales</taxon>
        <taxon>Chelatococcaceae</taxon>
        <taxon>Chelatococcus</taxon>
    </lineage>
</organism>
<dbReference type="Gene3D" id="1.10.10.10">
    <property type="entry name" value="Winged helix-like DNA-binding domain superfamily/Winged helix DNA-binding domain"/>
    <property type="match status" value="1"/>
</dbReference>
<dbReference type="InterPro" id="IPR036388">
    <property type="entry name" value="WH-like_DNA-bd_sf"/>
</dbReference>
<dbReference type="SUPFAM" id="SSF46785">
    <property type="entry name" value="Winged helix' DNA-binding domain"/>
    <property type="match status" value="1"/>
</dbReference>
<dbReference type="SMART" id="SM00866">
    <property type="entry name" value="UTRA"/>
    <property type="match status" value="1"/>
</dbReference>
<gene>
    <name evidence="5" type="ORF">C7450_102318</name>
</gene>
<dbReference type="SUPFAM" id="SSF64288">
    <property type="entry name" value="Chorismate lyase-like"/>
    <property type="match status" value="1"/>
</dbReference>
<comment type="caution">
    <text evidence="5">The sequence shown here is derived from an EMBL/GenBank/DDBJ whole genome shotgun (WGS) entry which is preliminary data.</text>
</comment>
<dbReference type="PRINTS" id="PR00037">
    <property type="entry name" value="HTHLACR"/>
</dbReference>
<dbReference type="InterPro" id="IPR036390">
    <property type="entry name" value="WH_DNA-bd_sf"/>
</dbReference>
<dbReference type="InterPro" id="IPR028978">
    <property type="entry name" value="Chorismate_lyase_/UTRA_dom_sf"/>
</dbReference>
<keyword evidence="1" id="KW-0805">Transcription regulation</keyword>
<dbReference type="EMBL" id="QJJK01000002">
    <property type="protein sequence ID" value="PXW63402.1"/>
    <property type="molecule type" value="Genomic_DNA"/>
</dbReference>
<dbReference type="InterPro" id="IPR001034">
    <property type="entry name" value="DeoR_HTH"/>
</dbReference>
<dbReference type="InterPro" id="IPR000524">
    <property type="entry name" value="Tscrpt_reg_HTH_GntR"/>
</dbReference>
<dbReference type="PANTHER" id="PTHR44846">
    <property type="entry name" value="MANNOSYL-D-GLYCERATE TRANSPORT/METABOLISM SYSTEM REPRESSOR MNGR-RELATED"/>
    <property type="match status" value="1"/>
</dbReference>
<dbReference type="GO" id="GO:0045892">
    <property type="term" value="P:negative regulation of DNA-templated transcription"/>
    <property type="evidence" value="ECO:0007669"/>
    <property type="project" value="TreeGrafter"/>
</dbReference>
<dbReference type="Gene3D" id="3.40.1410.10">
    <property type="entry name" value="Chorismate lyase-like"/>
    <property type="match status" value="1"/>
</dbReference>
<accession>A0A2V3UDS0</accession>
<dbReference type="PRINTS" id="PR00035">
    <property type="entry name" value="HTHGNTR"/>
</dbReference>
<dbReference type="GO" id="GO:0003677">
    <property type="term" value="F:DNA binding"/>
    <property type="evidence" value="ECO:0007669"/>
    <property type="project" value="UniProtKB-KW"/>
</dbReference>
<dbReference type="InterPro" id="IPR050679">
    <property type="entry name" value="Bact_HTH_transcr_reg"/>
</dbReference>
<proteinExistence type="predicted"/>
<evidence type="ECO:0000259" key="4">
    <source>
        <dbReference type="PROSITE" id="PS50949"/>
    </source>
</evidence>
<feature type="domain" description="HTH gntR-type" evidence="4">
    <location>
        <begin position="18"/>
        <end position="86"/>
    </location>
</feature>
<sequence length="268" mass="30000">MAIGITKRPKDVRQEVAAPLHHQVYVVLRQQIVDGDYPAGKALPSEHKLEDLFNVSRITVRRALDRLAAEGLIVRRHGKGNFAQPVITPPPIDTSLRGMLENLLAMGLKTRVDLIEFDYVPATAEIAARLELEPGAIVQRAVRVRRHEDTPFSFLTTYVPEAVGRHYGADQLLERPLLSLFEKAGLTVARADQTITAKLADTRVAPLLDVDIGAALLGIRRIVRDENGTPIEFLEALYRPDIYEYQMSMTRKGKKQEFIWSDTGSTNQ</sequence>
<dbReference type="CDD" id="cd07377">
    <property type="entry name" value="WHTH_GntR"/>
    <property type="match status" value="1"/>
</dbReference>
<dbReference type="Pfam" id="PF00392">
    <property type="entry name" value="GntR"/>
    <property type="match status" value="1"/>
</dbReference>
<dbReference type="RefSeq" id="WP_110373545.1">
    <property type="nucleotide sequence ID" value="NZ_JAHBRY010000002.1"/>
</dbReference>
<evidence type="ECO:0000313" key="5">
    <source>
        <dbReference type="EMBL" id="PXW63402.1"/>
    </source>
</evidence>
<keyword evidence="2" id="KW-0238">DNA-binding</keyword>
<evidence type="ECO:0000256" key="3">
    <source>
        <dbReference type="ARBA" id="ARBA00023163"/>
    </source>
</evidence>
<dbReference type="Pfam" id="PF07702">
    <property type="entry name" value="UTRA"/>
    <property type="match status" value="1"/>
</dbReference>
<evidence type="ECO:0000313" key="6">
    <source>
        <dbReference type="Proteomes" id="UP000248021"/>
    </source>
</evidence>
<dbReference type="PANTHER" id="PTHR44846:SF1">
    <property type="entry name" value="MANNOSYL-D-GLYCERATE TRANSPORT_METABOLISM SYSTEM REPRESSOR MNGR-RELATED"/>
    <property type="match status" value="1"/>
</dbReference>
<dbReference type="SMART" id="SM00345">
    <property type="entry name" value="HTH_GNTR"/>
    <property type="match status" value="1"/>
</dbReference>
<name>A0A2V3UDS0_9HYPH</name>